<dbReference type="AlphaFoldDB" id="A0A4U6BM34"/>
<keyword evidence="3" id="KW-1185">Reference proteome</keyword>
<sequence length="263" mass="29318">MTAVRQVKNALKETFPGLWLRWHFMHRPKTAEVELSFLDRIVRNDAVTVDVGANCGLYTRELARLSRRVHAFEPSRAMADVLRRTSAPNVVVHEVALSDHEGAAELLIPQSEEGAVHGLASLEPQVALSAKSCTVLNVPMARLDDMIQDDVAFVKVDVEGHELNVLNGAVGLLERSRPVFLVEAEDRHRPLATESVFEFFQDRGYSGFFVEDGDIVPVDQFDVEIFQDPNSLLSNGGRKTGQAYINNFFFFPPGKDGWEILAS</sequence>
<keyword evidence="2" id="KW-0808">Transferase</keyword>
<dbReference type="EMBL" id="LBIA02000001">
    <property type="protein sequence ID" value="TKT70455.1"/>
    <property type="molecule type" value="Genomic_DNA"/>
</dbReference>
<feature type="domain" description="Methyltransferase FkbM" evidence="1">
    <location>
        <begin position="50"/>
        <end position="205"/>
    </location>
</feature>
<dbReference type="Gene3D" id="3.40.50.150">
    <property type="entry name" value="Vaccinia Virus protein VP39"/>
    <property type="match status" value="1"/>
</dbReference>
<dbReference type="Proteomes" id="UP000034832">
    <property type="component" value="Unassembled WGS sequence"/>
</dbReference>
<accession>A0A4U6BM34</accession>
<dbReference type="PANTHER" id="PTHR34203">
    <property type="entry name" value="METHYLTRANSFERASE, FKBM FAMILY PROTEIN"/>
    <property type="match status" value="1"/>
</dbReference>
<dbReference type="InterPro" id="IPR029063">
    <property type="entry name" value="SAM-dependent_MTases_sf"/>
</dbReference>
<evidence type="ECO:0000259" key="1">
    <source>
        <dbReference type="Pfam" id="PF05050"/>
    </source>
</evidence>
<dbReference type="GO" id="GO:0008168">
    <property type="term" value="F:methyltransferase activity"/>
    <property type="evidence" value="ECO:0007669"/>
    <property type="project" value="UniProtKB-KW"/>
</dbReference>
<comment type="caution">
    <text evidence="2">The sequence shown here is derived from an EMBL/GenBank/DDBJ whole genome shotgun (WGS) entry which is preliminary data.</text>
</comment>
<protein>
    <submittedName>
        <fullName evidence="2">FkbM family methyltransferase</fullName>
    </submittedName>
</protein>
<dbReference type="STRING" id="211460.YH63_15945"/>
<evidence type="ECO:0000313" key="3">
    <source>
        <dbReference type="Proteomes" id="UP000034832"/>
    </source>
</evidence>
<dbReference type="Pfam" id="PF05050">
    <property type="entry name" value="Methyltransf_21"/>
    <property type="match status" value="1"/>
</dbReference>
<dbReference type="NCBIfam" id="TIGR01444">
    <property type="entry name" value="fkbM_fam"/>
    <property type="match status" value="1"/>
</dbReference>
<dbReference type="InterPro" id="IPR006342">
    <property type="entry name" value="FkbM_mtfrase"/>
</dbReference>
<keyword evidence="2" id="KW-0489">Methyltransferase</keyword>
<reference evidence="2" key="1">
    <citation type="submission" date="2019-04" db="EMBL/GenBank/DDBJ databases">
        <title>Whole genome sequencing of cave bacteria.</title>
        <authorList>
            <person name="Gan H.M."/>
            <person name="Barton H."/>
            <person name="Savka M.A."/>
        </authorList>
    </citation>
    <scope>NUCLEOTIDE SEQUENCE [LARGE SCALE GENOMIC DNA]</scope>
    <source>
        <strain evidence="2">LC387</strain>
    </source>
</reference>
<proteinExistence type="predicted"/>
<organism evidence="2 3">
    <name type="scientific">Afipia massiliensis</name>
    <dbReference type="NCBI Taxonomy" id="211460"/>
    <lineage>
        <taxon>Bacteria</taxon>
        <taxon>Pseudomonadati</taxon>
        <taxon>Pseudomonadota</taxon>
        <taxon>Alphaproteobacteria</taxon>
        <taxon>Hyphomicrobiales</taxon>
        <taxon>Nitrobacteraceae</taxon>
        <taxon>Afipia</taxon>
    </lineage>
</organism>
<dbReference type="OrthoDB" id="9814604at2"/>
<dbReference type="PANTHER" id="PTHR34203:SF15">
    <property type="entry name" value="SLL1173 PROTEIN"/>
    <property type="match status" value="1"/>
</dbReference>
<dbReference type="InterPro" id="IPR052514">
    <property type="entry name" value="SAM-dependent_MTase"/>
</dbReference>
<gene>
    <name evidence="2" type="ORF">YH63_002945</name>
</gene>
<dbReference type="GO" id="GO:0032259">
    <property type="term" value="P:methylation"/>
    <property type="evidence" value="ECO:0007669"/>
    <property type="project" value="UniProtKB-KW"/>
</dbReference>
<name>A0A4U6BM34_9BRAD</name>
<evidence type="ECO:0000313" key="2">
    <source>
        <dbReference type="EMBL" id="TKT70455.1"/>
    </source>
</evidence>
<dbReference type="SUPFAM" id="SSF53335">
    <property type="entry name" value="S-adenosyl-L-methionine-dependent methyltransferases"/>
    <property type="match status" value="1"/>
</dbReference>